<dbReference type="HOGENOM" id="CLU_2467218_0_0_10"/>
<evidence type="ECO:0000256" key="1">
    <source>
        <dbReference type="SAM" id="MobiDB-lite"/>
    </source>
</evidence>
<dbReference type="RefSeq" id="WP_011403854.1">
    <property type="nucleotide sequence ID" value="NC_007677.1"/>
</dbReference>
<name>Q2S3K5_SALRD</name>
<feature type="compositionally biased region" description="Polar residues" evidence="1">
    <location>
        <begin position="1"/>
        <end position="12"/>
    </location>
</feature>
<sequence>MIETDNPVSGDSTPDDDTEVSLSEAAQAVMDVLVECHGNLEAVRHRLDGDEIDVDMDSSELPTPREQVLHIAAQLESCAGALRDAERG</sequence>
<protein>
    <submittedName>
        <fullName evidence="2">Uncharacterized protein</fullName>
    </submittedName>
</protein>
<dbReference type="KEGG" id="sru:SRU_1097"/>
<evidence type="ECO:0000313" key="3">
    <source>
        <dbReference type="Proteomes" id="UP000008674"/>
    </source>
</evidence>
<evidence type="ECO:0000313" key="2">
    <source>
        <dbReference type="EMBL" id="ABC43764.1"/>
    </source>
</evidence>
<keyword evidence="3" id="KW-1185">Reference proteome</keyword>
<feature type="region of interest" description="Disordered" evidence="1">
    <location>
        <begin position="1"/>
        <end position="21"/>
    </location>
</feature>
<accession>Q2S3K5</accession>
<reference evidence="2 3" key="1">
    <citation type="journal article" date="2005" name="Proc. Natl. Acad. Sci. U.S.A.">
        <title>The genome of Salinibacter ruber: convergence and gene exchange among hyperhalophilic bacteria and archaea.</title>
        <authorList>
            <person name="Mongodin E.F."/>
            <person name="Nelson K.E."/>
            <person name="Daugherty S."/>
            <person name="Deboy R.T."/>
            <person name="Wister J."/>
            <person name="Khouri H."/>
            <person name="Weidman J."/>
            <person name="Walsh D.A."/>
            <person name="Papke R.T."/>
            <person name="Sanchez Perez G."/>
            <person name="Sharma A.K."/>
            <person name="Nesbo C.L."/>
            <person name="MacLeod D."/>
            <person name="Bapteste E."/>
            <person name="Doolittle W.F."/>
            <person name="Charlebois R.L."/>
            <person name="Legault B."/>
            <person name="Rodriguez-Valera F."/>
        </authorList>
    </citation>
    <scope>NUCLEOTIDE SEQUENCE [LARGE SCALE GENOMIC DNA]</scope>
    <source>
        <strain evidence="3">DSM 13855 / CECT 5946 / M31</strain>
    </source>
</reference>
<proteinExistence type="predicted"/>
<dbReference type="Proteomes" id="UP000008674">
    <property type="component" value="Chromosome"/>
</dbReference>
<organism evidence="2 3">
    <name type="scientific">Salinibacter ruber (strain DSM 13855 / M31)</name>
    <dbReference type="NCBI Taxonomy" id="309807"/>
    <lineage>
        <taxon>Bacteria</taxon>
        <taxon>Pseudomonadati</taxon>
        <taxon>Rhodothermota</taxon>
        <taxon>Rhodothermia</taxon>
        <taxon>Rhodothermales</taxon>
        <taxon>Salinibacteraceae</taxon>
        <taxon>Salinibacter</taxon>
    </lineage>
</organism>
<gene>
    <name evidence="2" type="ordered locus">SRU_1097</name>
</gene>
<dbReference type="EnsemblBacteria" id="ABC43764">
    <property type="protein sequence ID" value="ABC43764"/>
    <property type="gene ID" value="SRU_1097"/>
</dbReference>
<dbReference type="EMBL" id="CP000159">
    <property type="protein sequence ID" value="ABC43764.1"/>
    <property type="molecule type" value="Genomic_DNA"/>
</dbReference>
<dbReference type="OrthoDB" id="9980026at2"/>
<dbReference type="AlphaFoldDB" id="Q2S3K5"/>
<dbReference type="STRING" id="309807.SRU_1097"/>